<dbReference type="EMBL" id="RCZD01000003">
    <property type="protein sequence ID" value="TPG63268.1"/>
    <property type="molecule type" value="Genomic_DNA"/>
</dbReference>
<dbReference type="Proteomes" id="UP000317663">
    <property type="component" value="Unassembled WGS sequence"/>
</dbReference>
<dbReference type="Gene3D" id="2.20.110.10">
    <property type="entry name" value="Histone H3 K4-specific methyltransferase SET7/9 N-terminal domain"/>
    <property type="match status" value="1"/>
</dbReference>
<evidence type="ECO:0008006" key="4">
    <source>
        <dbReference type="Google" id="ProtNLM"/>
    </source>
</evidence>
<keyword evidence="1" id="KW-0732">Signal</keyword>
<comment type="caution">
    <text evidence="2">The sequence shown here is derived from an EMBL/GenBank/DDBJ whole genome shotgun (WGS) entry which is preliminary data.</text>
</comment>
<dbReference type="AlphaFoldDB" id="A0A502GPB5"/>
<dbReference type="InterPro" id="IPR011652">
    <property type="entry name" value="MORN_2"/>
</dbReference>
<dbReference type="Pfam" id="PF07661">
    <property type="entry name" value="MORN_2"/>
    <property type="match status" value="1"/>
</dbReference>
<dbReference type="OrthoDB" id="8705072at2"/>
<evidence type="ECO:0000313" key="2">
    <source>
        <dbReference type="EMBL" id="TPG63268.1"/>
    </source>
</evidence>
<keyword evidence="3" id="KW-1185">Reference proteome</keyword>
<protein>
    <recommendedName>
        <fullName evidence="4">MORN repeat variant</fullName>
    </recommendedName>
</protein>
<feature type="signal peptide" evidence="1">
    <location>
        <begin position="1"/>
        <end position="19"/>
    </location>
</feature>
<proteinExistence type="predicted"/>
<feature type="chain" id="PRO_5021505801" description="MORN repeat variant" evidence="1">
    <location>
        <begin position="20"/>
        <end position="532"/>
    </location>
</feature>
<gene>
    <name evidence="2" type="ORF">EAH77_06745</name>
</gene>
<dbReference type="SUPFAM" id="SSF82185">
    <property type="entry name" value="Histone H3 K4-specific methyltransferase SET7/9 N-terminal domain"/>
    <property type="match status" value="2"/>
</dbReference>
<name>A0A502GPB5_9GAMM</name>
<organism evidence="2 3">
    <name type="scientific">Ewingella americana</name>
    <dbReference type="NCBI Taxonomy" id="41202"/>
    <lineage>
        <taxon>Bacteria</taxon>
        <taxon>Pseudomonadati</taxon>
        <taxon>Pseudomonadota</taxon>
        <taxon>Gammaproteobacteria</taxon>
        <taxon>Enterobacterales</taxon>
        <taxon>Yersiniaceae</taxon>
        <taxon>Ewingella</taxon>
    </lineage>
</organism>
<evidence type="ECO:0000313" key="3">
    <source>
        <dbReference type="Proteomes" id="UP000317663"/>
    </source>
</evidence>
<sequence length="532" mass="59177">MKTAELLISVVLLSTGVLASTASVASDETALSFYQGKTLAHPVISGARYSSAILVFIQENQAVKGYYCFCSEEDQSVDHLPHLLGTFPDSTIESVIYADVDNTGQITLVLSKSHGTFALRAWRYRPDGSYIPVPQLQPALDNLVHKSKDLNSTLIKRALGKLPPYDYNAQYPKTGNADFDQTDYTQGSVAGWYLDNGEPSHAEKQPADGVFFYKKTFAQKDGLFLTATYLRQELSEASNIPTFRVTNVSWQSDPAKFSGSENGPYVNYLQEDGVVTGFYKHGIASGKWVTYSQRYETAGEFVEGQQQGLWTISTQEETASGMMKNSQREGRWEISDGVNGETPELSGFDTYLHNQRNGPSERRLAGVVWLKGDYVDDQREGYWVAEHGEGPFVKGIANGVWKLKTGDGEIQQVPLTGGKKQGELRWSDKNGQLTQVIHYKDDIPDGLYQKYNAAGKRVYQADYVQGKLDGHEIEYYDDGVTLRADRSYRNGELDGPYIYNFPDGKPQSVSTFVNGREIKVLTEESSGKKNAQ</sequence>
<accession>A0A502GPB5</accession>
<evidence type="ECO:0000256" key="1">
    <source>
        <dbReference type="SAM" id="SignalP"/>
    </source>
</evidence>
<reference evidence="2 3" key="1">
    <citation type="journal article" date="2019" name="Environ. Microbiol.">
        <title>Species interactions and distinct microbial communities in high Arctic permafrost affected cryosols are associated with the CH4 and CO2 gas fluxes.</title>
        <authorList>
            <person name="Altshuler I."/>
            <person name="Hamel J."/>
            <person name="Turney S."/>
            <person name="Magnuson E."/>
            <person name="Levesque R."/>
            <person name="Greer C."/>
            <person name="Whyte L.G."/>
        </authorList>
    </citation>
    <scope>NUCLEOTIDE SEQUENCE [LARGE SCALE GENOMIC DNA]</scope>
    <source>
        <strain evidence="2 3">E4</strain>
    </source>
</reference>
<dbReference type="RefSeq" id="WP_140471032.1">
    <property type="nucleotide sequence ID" value="NZ_RCZD01000003.1"/>
</dbReference>